<dbReference type="PROSITE" id="PS50088">
    <property type="entry name" value="ANK_REPEAT"/>
    <property type="match status" value="8"/>
</dbReference>
<dbReference type="Gene3D" id="1.25.40.20">
    <property type="entry name" value="Ankyrin repeat-containing domain"/>
    <property type="match status" value="2"/>
</dbReference>
<dbReference type="SMART" id="SM00248">
    <property type="entry name" value="ANK"/>
    <property type="match status" value="9"/>
</dbReference>
<sequence>MLSVCHQVVRAAGYSLLLFLQLAAAVTAAAFCINDAIGPFGSQSFFWPYVTSTANTRTLLFEYNGVCRRASAYSSSECYPYDASPGPIVADNEYLNWYRQQLASFDGGLAMAGTVLAAMGCLIVPLTLHRAVTMVYCGGPEATRWFYNWTSRALLGVALAQLLGTLLVFAAFFRLRSVMAFEHYQSEGPDKHTPSQKSYPPWSIPGHGYSDDVPSSFLDSLKSSSERWLAPLAVFPALAGCILTALQEYVIARHKPLDMGPALPCCTPGVCMSGRAASSGLCGDVTFVECSWRRRFSVCYATTRRTRPGNTDACAVDTLRVFALPPLAAVPVASLVLSIITASRTEMPFQFSAWGEVFSGSEQVGFATITYTVTGSGVCLTTVSPTLVDAGYQSSACSGLGQGRLALTQGFQQLPQGEDFTTLSVPYIASQLPIAAAAAPAALVMNTIVVLCMTSFLVCNLRHGRAAKAFAVWGRVVAILLGLACVGSLIANVAGYDAKQSMCRGYFEAAGATAELRWCWVGELGWDSGSFDPITLPQLLRKLINPISLPYTFVPEFASVQSNIPLIFNDECLVVSAIQLVLFVPVAVVAFLATEGRLEDVVAILEEGAAADDEFEAAGTGLMHAAERGHAGVCRRLLESGADPCRLHSVTGMSSIHFAAANGRDEVLQLLLSAAPSPDVRAVDGSTPLHLAALSGRIGALRRLLSKGAAASARRADGATPLHLAAHSNQGPAIAVLCECGAVVDAGMPGTSVTPLMAAARGDHLRAVSQLLSHGADPNARCAAESGGRTALIIAAQHGAASVVPALLQAGAEPDAFASDGLRSALFAAARRGHLDAVRQLVRGGAAVDARNARGSTPLMLCCVDGLREAARELVVLGADVNAAEPLTGFTPIMYAAALGHAELCADLVAYRADVNAHQTARSGADDEQEHEHDHANPASPLRRADVATPIAGGGAAVATTRGKASVWARIAALLSARGGISGSDLADILPPAPQ</sequence>
<evidence type="ECO:0000256" key="3">
    <source>
        <dbReference type="SAM" id="Phobius"/>
    </source>
</evidence>
<feature type="repeat" description="ANK" evidence="1">
    <location>
        <begin position="751"/>
        <end position="783"/>
    </location>
</feature>
<evidence type="ECO:0000256" key="1">
    <source>
        <dbReference type="PROSITE-ProRule" id="PRU00023"/>
    </source>
</evidence>
<feature type="region of interest" description="Disordered" evidence="2">
    <location>
        <begin position="920"/>
        <end position="944"/>
    </location>
</feature>
<feature type="repeat" description="ANK" evidence="1">
    <location>
        <begin position="854"/>
        <end position="886"/>
    </location>
</feature>
<feature type="repeat" description="ANK" evidence="1">
    <location>
        <begin position="684"/>
        <end position="716"/>
    </location>
</feature>
<feature type="transmembrane region" description="Helical" evidence="3">
    <location>
        <begin position="153"/>
        <end position="173"/>
    </location>
</feature>
<accession>A0A5A8E370</accession>
<feature type="chain" id="PRO_5022725091" evidence="4">
    <location>
        <begin position="29"/>
        <end position="995"/>
    </location>
</feature>
<feature type="repeat" description="ANK" evidence="1">
    <location>
        <begin position="717"/>
        <end position="746"/>
    </location>
</feature>
<evidence type="ECO:0000256" key="2">
    <source>
        <dbReference type="SAM" id="MobiDB-lite"/>
    </source>
</evidence>
<organism evidence="5 6">
    <name type="scientific">Cafeteria roenbergensis</name>
    <name type="common">Marine flagellate</name>
    <dbReference type="NCBI Taxonomy" id="33653"/>
    <lineage>
        <taxon>Eukaryota</taxon>
        <taxon>Sar</taxon>
        <taxon>Stramenopiles</taxon>
        <taxon>Bigyra</taxon>
        <taxon>Opalozoa</taxon>
        <taxon>Bicosoecida</taxon>
        <taxon>Cafeteriaceae</taxon>
        <taxon>Cafeteria</taxon>
    </lineage>
</organism>
<keyword evidence="1" id="KW-0040">ANK repeat</keyword>
<name>A0A5A8E370_CAFRO</name>
<dbReference type="InterPro" id="IPR036770">
    <property type="entry name" value="Ankyrin_rpt-contain_sf"/>
</dbReference>
<feature type="transmembrane region" description="Helical" evidence="3">
    <location>
        <begin position="470"/>
        <end position="494"/>
    </location>
</feature>
<feature type="transmembrane region" description="Helical" evidence="3">
    <location>
        <begin position="109"/>
        <end position="132"/>
    </location>
</feature>
<proteinExistence type="predicted"/>
<comment type="caution">
    <text evidence="5">The sequence shown here is derived from an EMBL/GenBank/DDBJ whole genome shotgun (WGS) entry which is preliminary data.</text>
</comment>
<dbReference type="InterPro" id="IPR051616">
    <property type="entry name" value="Cul2-RING_E3_ligase_SR"/>
</dbReference>
<feature type="transmembrane region" description="Helical" evidence="3">
    <location>
        <begin position="228"/>
        <end position="246"/>
    </location>
</feature>
<keyword evidence="3" id="KW-0472">Membrane</keyword>
<protein>
    <submittedName>
        <fullName evidence="5">Uncharacterized protein</fullName>
    </submittedName>
</protein>
<reference evidence="5 6" key="1">
    <citation type="submission" date="2019-07" db="EMBL/GenBank/DDBJ databases">
        <title>Genomes of Cafeteria roenbergensis.</title>
        <authorList>
            <person name="Fischer M.G."/>
            <person name="Hackl T."/>
            <person name="Roman M."/>
        </authorList>
    </citation>
    <scope>NUCLEOTIDE SEQUENCE [LARGE SCALE GENOMIC DNA]</scope>
    <source>
        <strain evidence="5 6">RCC970-E3</strain>
    </source>
</reference>
<dbReference type="InterPro" id="IPR002110">
    <property type="entry name" value="Ankyrin_rpt"/>
</dbReference>
<dbReference type="Pfam" id="PF12796">
    <property type="entry name" value="Ank_2"/>
    <property type="match status" value="3"/>
</dbReference>
<dbReference type="Pfam" id="PF00023">
    <property type="entry name" value="Ank"/>
    <property type="match status" value="1"/>
</dbReference>
<dbReference type="PROSITE" id="PS50297">
    <property type="entry name" value="ANK_REP_REGION"/>
    <property type="match status" value="8"/>
</dbReference>
<feature type="repeat" description="ANK" evidence="1">
    <location>
        <begin position="821"/>
        <end position="853"/>
    </location>
</feature>
<feature type="repeat" description="ANK" evidence="1">
    <location>
        <begin position="888"/>
        <end position="920"/>
    </location>
</feature>
<dbReference type="PANTHER" id="PTHR46224:SF64">
    <property type="entry name" value="IQ MOTIF AND ANKYRIN REPEAT DOMAIN-CONTAINING PROTEIN 1"/>
    <property type="match status" value="1"/>
</dbReference>
<feature type="transmembrane region" description="Helical" evidence="3">
    <location>
        <begin position="434"/>
        <end position="458"/>
    </location>
</feature>
<evidence type="ECO:0000256" key="4">
    <source>
        <dbReference type="SAM" id="SignalP"/>
    </source>
</evidence>
<evidence type="ECO:0000313" key="5">
    <source>
        <dbReference type="EMBL" id="KAA0172256.1"/>
    </source>
</evidence>
<feature type="repeat" description="ANK" evidence="1">
    <location>
        <begin position="651"/>
        <end position="683"/>
    </location>
</feature>
<dbReference type="PANTHER" id="PTHR46224">
    <property type="entry name" value="ANKYRIN REPEAT FAMILY PROTEIN"/>
    <property type="match status" value="1"/>
</dbReference>
<keyword evidence="4" id="KW-0732">Signal</keyword>
<dbReference type="EMBL" id="VLTL01000002">
    <property type="protein sequence ID" value="KAA0172256.1"/>
    <property type="molecule type" value="Genomic_DNA"/>
</dbReference>
<dbReference type="AlphaFoldDB" id="A0A5A8E370"/>
<evidence type="ECO:0000313" key="6">
    <source>
        <dbReference type="Proteomes" id="UP000324907"/>
    </source>
</evidence>
<keyword evidence="3" id="KW-0812">Transmembrane</keyword>
<gene>
    <name evidence="5" type="ORF">FNF28_00259</name>
</gene>
<feature type="repeat" description="ANK" evidence="1">
    <location>
        <begin position="787"/>
        <end position="819"/>
    </location>
</feature>
<dbReference type="PRINTS" id="PR01415">
    <property type="entry name" value="ANKYRIN"/>
</dbReference>
<keyword evidence="3" id="KW-1133">Transmembrane helix</keyword>
<feature type="signal peptide" evidence="4">
    <location>
        <begin position="1"/>
        <end position="28"/>
    </location>
</feature>
<dbReference type="SUPFAM" id="SSF48403">
    <property type="entry name" value="Ankyrin repeat"/>
    <property type="match status" value="1"/>
</dbReference>
<dbReference type="Proteomes" id="UP000324907">
    <property type="component" value="Unassembled WGS sequence"/>
</dbReference>